<sequence length="118" mass="13035">MNQKMIIAIVFLVALCIDFGQGLTCYQHDFCNNHCPSLITTIVQCDADQDHCWKLQTLFGTKRDCGNARCLVQVDAGPLEFANVCCSGILCNSAVNMEAKTLFLMLSSTMAVLRGYFV</sequence>
<protein>
    <submittedName>
        <fullName evidence="2">Uncharacterized protein</fullName>
    </submittedName>
</protein>
<gene>
    <name evidence="2" type="ORF">KIK155_LOCUS16407</name>
</gene>
<comment type="caution">
    <text evidence="2">The sequence shown here is derived from an EMBL/GenBank/DDBJ whole genome shotgun (WGS) entry which is preliminary data.</text>
</comment>
<organism evidence="2 3">
    <name type="scientific">Rotaria socialis</name>
    <dbReference type="NCBI Taxonomy" id="392032"/>
    <lineage>
        <taxon>Eukaryota</taxon>
        <taxon>Metazoa</taxon>
        <taxon>Spiralia</taxon>
        <taxon>Gnathifera</taxon>
        <taxon>Rotifera</taxon>
        <taxon>Eurotatoria</taxon>
        <taxon>Bdelloidea</taxon>
        <taxon>Philodinida</taxon>
        <taxon>Philodinidae</taxon>
        <taxon>Rotaria</taxon>
    </lineage>
</organism>
<evidence type="ECO:0000313" key="2">
    <source>
        <dbReference type="EMBL" id="CAF3511833.1"/>
    </source>
</evidence>
<dbReference type="EMBL" id="CAJNYV010002911">
    <property type="protein sequence ID" value="CAF3511833.1"/>
    <property type="molecule type" value="Genomic_DNA"/>
</dbReference>
<feature type="signal peptide" evidence="1">
    <location>
        <begin position="1"/>
        <end position="22"/>
    </location>
</feature>
<accession>A0A818HP10</accession>
<name>A0A818HP10_9BILA</name>
<evidence type="ECO:0000256" key="1">
    <source>
        <dbReference type="SAM" id="SignalP"/>
    </source>
</evidence>
<dbReference type="Proteomes" id="UP000663865">
    <property type="component" value="Unassembled WGS sequence"/>
</dbReference>
<dbReference type="AlphaFoldDB" id="A0A818HP10"/>
<feature type="chain" id="PRO_5032927487" evidence="1">
    <location>
        <begin position="23"/>
        <end position="118"/>
    </location>
</feature>
<evidence type="ECO:0000313" key="3">
    <source>
        <dbReference type="Proteomes" id="UP000663865"/>
    </source>
</evidence>
<keyword evidence="1" id="KW-0732">Signal</keyword>
<proteinExistence type="predicted"/>
<reference evidence="2" key="1">
    <citation type="submission" date="2021-02" db="EMBL/GenBank/DDBJ databases">
        <authorList>
            <person name="Nowell W R."/>
        </authorList>
    </citation>
    <scope>NUCLEOTIDE SEQUENCE</scope>
</reference>
<dbReference type="SUPFAM" id="SSF57302">
    <property type="entry name" value="Snake toxin-like"/>
    <property type="match status" value="1"/>
</dbReference>
<dbReference type="InterPro" id="IPR045860">
    <property type="entry name" value="Snake_toxin-like_sf"/>
</dbReference>